<sequence length="119" mass="14213">MEIIGGNKIIVISCYNNGKLPVFIEVNKVVRRKRYLFNKCYKVVEEYSIWSTDLDIDKNKKIKIMPAEFIEIYKVDLKWVAEFYHENKSKLKSCEDLCFCVEELEGEIKYIKINDIFEK</sequence>
<evidence type="ECO:0000313" key="1">
    <source>
        <dbReference type="EMBL" id="EER67923.1"/>
    </source>
</evidence>
<reference evidence="1" key="2">
    <citation type="submission" date="2009-06" db="EMBL/GenBank/DDBJ databases">
        <authorList>
            <person name="Sebastian Y."/>
            <person name="Madupu R."/>
            <person name="Durkin A.S."/>
            <person name="Torralba M."/>
            <person name="Methe B."/>
            <person name="Sutton G.G."/>
            <person name="Strausberg R.L."/>
            <person name="Nelson K.E."/>
        </authorList>
    </citation>
    <scope>NUCLEOTIDE SEQUENCE [LARGE SCALE GENOMIC DNA]</scope>
    <source>
        <strain evidence="1">ATCC 10379</strain>
    </source>
</reference>
<dbReference type="Proteomes" id="UP000006004">
    <property type="component" value="Unassembled WGS sequence"/>
</dbReference>
<accession>C5NYC4</accession>
<evidence type="ECO:0000313" key="2">
    <source>
        <dbReference type="Proteomes" id="UP000006004"/>
    </source>
</evidence>
<protein>
    <submittedName>
        <fullName evidence="1">Uncharacterized protein</fullName>
    </submittedName>
</protein>
<proteinExistence type="predicted"/>
<keyword evidence="2" id="KW-1185">Reference proteome</keyword>
<dbReference type="EMBL" id="ACDZ02000014">
    <property type="protein sequence ID" value="EER67923.1"/>
    <property type="molecule type" value="Genomic_DNA"/>
</dbReference>
<gene>
    <name evidence="1" type="ORF">GEMHA0001_0462</name>
</gene>
<name>C5NYC4_9BACL</name>
<organism evidence="1 2">
    <name type="scientific">Gemella haemolysans ATCC 10379</name>
    <dbReference type="NCBI Taxonomy" id="546270"/>
    <lineage>
        <taxon>Bacteria</taxon>
        <taxon>Bacillati</taxon>
        <taxon>Bacillota</taxon>
        <taxon>Bacilli</taxon>
        <taxon>Bacillales</taxon>
        <taxon>Gemellaceae</taxon>
        <taxon>Gemella</taxon>
    </lineage>
</organism>
<dbReference type="AlphaFoldDB" id="C5NYC4"/>
<reference evidence="1" key="1">
    <citation type="submission" date="2009-01" db="EMBL/GenBank/DDBJ databases">
        <authorList>
            <person name="Fulton L."/>
            <person name="Clifton S."/>
            <person name="Chinwalla A.T."/>
            <person name="Mitreva M."/>
            <person name="Sodergren E."/>
            <person name="Weinstock G."/>
            <person name="Clifton S."/>
            <person name="Dooling D.J."/>
            <person name="Fulton B."/>
            <person name="Minx P."/>
            <person name="Pepin K.H."/>
            <person name="Johnson M."/>
            <person name="Bhonagiri V."/>
            <person name="Nash W.E."/>
            <person name="Mardis E.R."/>
            <person name="Wilson R.K."/>
        </authorList>
    </citation>
    <scope>NUCLEOTIDE SEQUENCE [LARGE SCALE GENOMIC DNA]</scope>
    <source>
        <strain evidence="1">ATCC 10379</strain>
    </source>
</reference>
<comment type="caution">
    <text evidence="1">The sequence shown here is derived from an EMBL/GenBank/DDBJ whole genome shotgun (WGS) entry which is preliminary data.</text>
</comment>